<protein>
    <submittedName>
        <fullName evidence="1">Uncharacterized protein</fullName>
    </submittedName>
</protein>
<proteinExistence type="predicted"/>
<dbReference type="AlphaFoldDB" id="A0A1W1HKQ6"/>
<evidence type="ECO:0000313" key="2">
    <source>
        <dbReference type="Proteomes" id="UP000191931"/>
    </source>
</evidence>
<dbReference type="EMBL" id="FWEV01000329">
    <property type="protein sequence ID" value="SLM32962.1"/>
    <property type="molecule type" value="Genomic_DNA"/>
</dbReference>
<accession>A0A1W1HKQ6</accession>
<organism evidence="1 2">
    <name type="scientific">Desulfamplus magnetovallimortis</name>
    <dbReference type="NCBI Taxonomy" id="1246637"/>
    <lineage>
        <taxon>Bacteria</taxon>
        <taxon>Pseudomonadati</taxon>
        <taxon>Thermodesulfobacteriota</taxon>
        <taxon>Desulfobacteria</taxon>
        <taxon>Desulfobacterales</taxon>
        <taxon>Desulfobacteraceae</taxon>
        <taxon>Desulfamplus</taxon>
    </lineage>
</organism>
<sequence length="50" mass="5536">MDDFINRSDPSLICRTRNAAICTSANLLGTFFKQSSMVTLAKLLISPNIF</sequence>
<gene>
    <name evidence="1" type="ORF">MTBBW1_830034</name>
</gene>
<name>A0A1W1HKQ6_9BACT</name>
<reference evidence="1 2" key="1">
    <citation type="submission" date="2017-03" db="EMBL/GenBank/DDBJ databases">
        <authorList>
            <person name="Afonso C.L."/>
            <person name="Miller P.J."/>
            <person name="Scott M.A."/>
            <person name="Spackman E."/>
            <person name="Goraichik I."/>
            <person name="Dimitrov K.M."/>
            <person name="Suarez D.L."/>
            <person name="Swayne D.E."/>
        </authorList>
    </citation>
    <scope>NUCLEOTIDE SEQUENCE [LARGE SCALE GENOMIC DNA]</scope>
    <source>
        <strain evidence="1">PRJEB14757</strain>
    </source>
</reference>
<dbReference type="Proteomes" id="UP000191931">
    <property type="component" value="Unassembled WGS sequence"/>
</dbReference>
<dbReference type="STRING" id="1246637.MTBBW1_830034"/>
<keyword evidence="2" id="KW-1185">Reference proteome</keyword>
<evidence type="ECO:0000313" key="1">
    <source>
        <dbReference type="EMBL" id="SLM32962.1"/>
    </source>
</evidence>